<dbReference type="GO" id="GO:0015074">
    <property type="term" value="P:DNA integration"/>
    <property type="evidence" value="ECO:0007669"/>
    <property type="project" value="InterPro"/>
</dbReference>
<comment type="caution">
    <text evidence="2">The sequence shown here is derived from an EMBL/GenBank/DDBJ whole genome shotgun (WGS) entry which is preliminary data.</text>
</comment>
<evidence type="ECO:0000259" key="1">
    <source>
        <dbReference type="PROSITE" id="PS50994"/>
    </source>
</evidence>
<evidence type="ECO:0000313" key="2">
    <source>
        <dbReference type="EMBL" id="GFR66074.1"/>
    </source>
</evidence>
<dbReference type="InterPro" id="IPR012337">
    <property type="entry name" value="RNaseH-like_sf"/>
</dbReference>
<accession>A0AAV4EYF8</accession>
<dbReference type="Proteomes" id="UP000762676">
    <property type="component" value="Unassembled WGS sequence"/>
</dbReference>
<feature type="domain" description="Integrase catalytic" evidence="1">
    <location>
        <begin position="53"/>
        <end position="233"/>
    </location>
</feature>
<name>A0AAV4EYF8_9GAST</name>
<dbReference type="GO" id="GO:0003676">
    <property type="term" value="F:nucleic acid binding"/>
    <property type="evidence" value="ECO:0007669"/>
    <property type="project" value="InterPro"/>
</dbReference>
<keyword evidence="3" id="KW-1185">Reference proteome</keyword>
<reference evidence="2 3" key="1">
    <citation type="journal article" date="2021" name="Elife">
        <title>Chloroplast acquisition without the gene transfer in kleptoplastic sea slugs, Plakobranchus ocellatus.</title>
        <authorList>
            <person name="Maeda T."/>
            <person name="Takahashi S."/>
            <person name="Yoshida T."/>
            <person name="Shimamura S."/>
            <person name="Takaki Y."/>
            <person name="Nagai Y."/>
            <person name="Toyoda A."/>
            <person name="Suzuki Y."/>
            <person name="Arimoto A."/>
            <person name="Ishii H."/>
            <person name="Satoh N."/>
            <person name="Nishiyama T."/>
            <person name="Hasebe M."/>
            <person name="Maruyama T."/>
            <person name="Minagawa J."/>
            <person name="Obokata J."/>
            <person name="Shigenobu S."/>
        </authorList>
    </citation>
    <scope>NUCLEOTIDE SEQUENCE [LARGE SCALE GENOMIC DNA]</scope>
</reference>
<dbReference type="PROSITE" id="PS50994">
    <property type="entry name" value="INTEGRASE"/>
    <property type="match status" value="1"/>
</dbReference>
<sequence>MELSKIYYSPRGYWKGLTAVKKLASAAKVSEDVAKDWLKKQAIWQIYLPAPRRIPRPKFDVGTPNEVHQADLLFLPHDRIGRKTYKYALTVVDVASRYKEAEPLASKEATEVAAALARIYRRGPLRWPKLLQVDPGREFMGAVNQLLAKHKTGVRRGRVDVHRDQGIVGIVERWNRTLAEKLFGHQYAQELRLPAGERSTEWVKRLPAVVRGLNGEVTRLIGKRPMDAIKAKKVSQKPSSVVPGRPVGLREQRLPSGVGVRYLYQPGELEGGQRRATDPVWSLTVHRLGRSMTKPGEPVLYYLEDGPARGFVREELLPVPADTQPPPVLSL</sequence>
<proteinExistence type="predicted"/>
<dbReference type="AlphaFoldDB" id="A0AAV4EYF8"/>
<dbReference type="InterPro" id="IPR036397">
    <property type="entry name" value="RNaseH_sf"/>
</dbReference>
<dbReference type="InterPro" id="IPR001584">
    <property type="entry name" value="Integrase_cat-core"/>
</dbReference>
<dbReference type="SUPFAM" id="SSF53098">
    <property type="entry name" value="Ribonuclease H-like"/>
    <property type="match status" value="1"/>
</dbReference>
<dbReference type="Pfam" id="PF00665">
    <property type="entry name" value="rve"/>
    <property type="match status" value="1"/>
</dbReference>
<organism evidence="2 3">
    <name type="scientific">Elysia marginata</name>
    <dbReference type="NCBI Taxonomy" id="1093978"/>
    <lineage>
        <taxon>Eukaryota</taxon>
        <taxon>Metazoa</taxon>
        <taxon>Spiralia</taxon>
        <taxon>Lophotrochozoa</taxon>
        <taxon>Mollusca</taxon>
        <taxon>Gastropoda</taxon>
        <taxon>Heterobranchia</taxon>
        <taxon>Euthyneura</taxon>
        <taxon>Panpulmonata</taxon>
        <taxon>Sacoglossa</taxon>
        <taxon>Placobranchoidea</taxon>
        <taxon>Plakobranchidae</taxon>
        <taxon>Elysia</taxon>
    </lineage>
</organism>
<dbReference type="PANTHER" id="PTHR46585">
    <property type="entry name" value="INTEGRASE CORE DOMAIN CONTAINING PROTEIN"/>
    <property type="match status" value="1"/>
</dbReference>
<dbReference type="PANTHER" id="PTHR46585:SF1">
    <property type="entry name" value="CHROMO DOMAIN-CONTAINING PROTEIN"/>
    <property type="match status" value="1"/>
</dbReference>
<dbReference type="EMBL" id="BMAT01011069">
    <property type="protein sequence ID" value="GFR66074.1"/>
    <property type="molecule type" value="Genomic_DNA"/>
</dbReference>
<evidence type="ECO:0000313" key="3">
    <source>
        <dbReference type="Proteomes" id="UP000762676"/>
    </source>
</evidence>
<gene>
    <name evidence="2" type="ORF">ElyMa_005548100</name>
</gene>
<dbReference type="Gene3D" id="3.30.420.10">
    <property type="entry name" value="Ribonuclease H-like superfamily/Ribonuclease H"/>
    <property type="match status" value="1"/>
</dbReference>
<protein>
    <recommendedName>
        <fullName evidence="1">Integrase catalytic domain-containing protein</fullName>
    </recommendedName>
</protein>